<dbReference type="OrthoDB" id="6402241at2"/>
<sequence>MLTHRKSLMLSGRELHFSYRILTGEIRIHHGEHLLFKQLFWLPLKTYELELFDEAYQLRAMLLPITKIGLRQGDCVICESLFSKLHRYTLFSFLFNSSKRALLATAYLLS</sequence>
<keyword evidence="2" id="KW-1185">Reference proteome</keyword>
<dbReference type="AlphaFoldDB" id="A0A4U1BNT3"/>
<name>A0A4U1BNT3_9GAMM</name>
<proteinExistence type="predicted"/>
<reference evidence="1 2" key="1">
    <citation type="submission" date="2019-04" db="EMBL/GenBank/DDBJ databases">
        <authorList>
            <person name="Hwang J.C."/>
        </authorList>
    </citation>
    <scope>NUCLEOTIDE SEQUENCE [LARGE SCALE GENOMIC DNA]</scope>
    <source>
        <strain evidence="1 2">IMCC35002</strain>
    </source>
</reference>
<accession>A0A4U1BNT3</accession>
<dbReference type="Proteomes" id="UP000305675">
    <property type="component" value="Unassembled WGS sequence"/>
</dbReference>
<dbReference type="RefSeq" id="WP_136863331.1">
    <property type="nucleotide sequence ID" value="NZ_SWCJ01000006.1"/>
</dbReference>
<evidence type="ECO:0000313" key="2">
    <source>
        <dbReference type="Proteomes" id="UP000305675"/>
    </source>
</evidence>
<dbReference type="EMBL" id="SWCJ01000006">
    <property type="protein sequence ID" value="TKB54945.1"/>
    <property type="molecule type" value="Genomic_DNA"/>
</dbReference>
<comment type="caution">
    <text evidence="1">The sequence shown here is derived from an EMBL/GenBank/DDBJ whole genome shotgun (WGS) entry which is preliminary data.</text>
</comment>
<protein>
    <submittedName>
        <fullName evidence="1">Uncharacterized protein</fullName>
    </submittedName>
</protein>
<organism evidence="1 2">
    <name type="scientific">Ferrimonas aestuarii</name>
    <dbReference type="NCBI Taxonomy" id="2569539"/>
    <lineage>
        <taxon>Bacteria</taxon>
        <taxon>Pseudomonadati</taxon>
        <taxon>Pseudomonadota</taxon>
        <taxon>Gammaproteobacteria</taxon>
        <taxon>Alteromonadales</taxon>
        <taxon>Ferrimonadaceae</taxon>
        <taxon>Ferrimonas</taxon>
    </lineage>
</organism>
<evidence type="ECO:0000313" key="1">
    <source>
        <dbReference type="EMBL" id="TKB54945.1"/>
    </source>
</evidence>
<gene>
    <name evidence="1" type="ORF">FCL42_10275</name>
</gene>